<evidence type="ECO:0000313" key="2">
    <source>
        <dbReference type="EMBL" id="KFB36065.1"/>
    </source>
</evidence>
<protein>
    <submittedName>
        <fullName evidence="2 3">Uncharacterized protein</fullName>
    </submittedName>
</protein>
<reference evidence="3" key="2">
    <citation type="submission" date="2020-05" db="UniProtKB">
        <authorList>
            <consortium name="EnsemblMetazoa"/>
        </authorList>
    </citation>
    <scope>IDENTIFICATION</scope>
</reference>
<keyword evidence="4" id="KW-1185">Reference proteome</keyword>
<evidence type="ECO:0000313" key="4">
    <source>
        <dbReference type="Proteomes" id="UP000030765"/>
    </source>
</evidence>
<sequence>MPSAMLKHFDENVQTDPFRSGAHPKRNHNSPCVKAQVNDPLATWRHTRNLWFLCSATAFGARENV</sequence>
<dbReference type="EMBL" id="ATLV01011630">
    <property type="status" value="NOT_ANNOTATED_CDS"/>
    <property type="molecule type" value="Genomic_DNA"/>
</dbReference>
<accession>A0A084VDM1</accession>
<dbReference type="EnsemblMetazoa" id="ASIC003095-RA">
    <property type="protein sequence ID" value="ASIC003095-PA"/>
    <property type="gene ID" value="ASIC003095"/>
</dbReference>
<gene>
    <name evidence="2" type="ORF">ZHAS_00003095</name>
</gene>
<reference evidence="2 4" key="1">
    <citation type="journal article" date="2014" name="BMC Genomics">
        <title>Genome sequence of Anopheles sinensis provides insight into genetics basis of mosquito competence for malaria parasites.</title>
        <authorList>
            <person name="Zhou D."/>
            <person name="Zhang D."/>
            <person name="Ding G."/>
            <person name="Shi L."/>
            <person name="Hou Q."/>
            <person name="Ye Y."/>
            <person name="Xu Y."/>
            <person name="Zhou H."/>
            <person name="Xiong C."/>
            <person name="Li S."/>
            <person name="Yu J."/>
            <person name="Hong S."/>
            <person name="Yu X."/>
            <person name="Zou P."/>
            <person name="Chen C."/>
            <person name="Chang X."/>
            <person name="Wang W."/>
            <person name="Lv Y."/>
            <person name="Sun Y."/>
            <person name="Ma L."/>
            <person name="Shen B."/>
            <person name="Zhu C."/>
        </authorList>
    </citation>
    <scope>NUCLEOTIDE SEQUENCE [LARGE SCALE GENOMIC DNA]</scope>
</reference>
<evidence type="ECO:0000313" key="3">
    <source>
        <dbReference type="EnsemblMetazoa" id="ASIC003095-PA"/>
    </source>
</evidence>
<dbReference type="VEuPathDB" id="VectorBase:ASIC003095"/>
<organism evidence="2">
    <name type="scientific">Anopheles sinensis</name>
    <name type="common">Mosquito</name>
    <dbReference type="NCBI Taxonomy" id="74873"/>
    <lineage>
        <taxon>Eukaryota</taxon>
        <taxon>Metazoa</taxon>
        <taxon>Ecdysozoa</taxon>
        <taxon>Arthropoda</taxon>
        <taxon>Hexapoda</taxon>
        <taxon>Insecta</taxon>
        <taxon>Pterygota</taxon>
        <taxon>Neoptera</taxon>
        <taxon>Endopterygota</taxon>
        <taxon>Diptera</taxon>
        <taxon>Nematocera</taxon>
        <taxon>Culicoidea</taxon>
        <taxon>Culicidae</taxon>
        <taxon>Anophelinae</taxon>
        <taxon>Anopheles</taxon>
    </lineage>
</organism>
<feature type="region of interest" description="Disordered" evidence="1">
    <location>
        <begin position="1"/>
        <end position="32"/>
    </location>
</feature>
<name>A0A084VDM1_ANOSI</name>
<dbReference type="Proteomes" id="UP000030765">
    <property type="component" value="Unassembled WGS sequence"/>
</dbReference>
<proteinExistence type="predicted"/>
<dbReference type="EMBL" id="KE524705">
    <property type="protein sequence ID" value="KFB36065.1"/>
    <property type="molecule type" value="Genomic_DNA"/>
</dbReference>
<dbReference type="AlphaFoldDB" id="A0A084VDM1"/>
<evidence type="ECO:0000256" key="1">
    <source>
        <dbReference type="SAM" id="MobiDB-lite"/>
    </source>
</evidence>